<dbReference type="GO" id="GO:0004497">
    <property type="term" value="F:monooxygenase activity"/>
    <property type="evidence" value="ECO:0007669"/>
    <property type="project" value="UniProtKB-KW"/>
</dbReference>
<keyword evidence="3 8" id="KW-0349">Heme</keyword>
<dbReference type="InterPro" id="IPR050121">
    <property type="entry name" value="Cytochrome_P450_monoxygenase"/>
</dbReference>
<dbReference type="Pfam" id="PF00067">
    <property type="entry name" value="p450"/>
    <property type="match status" value="1"/>
</dbReference>
<dbReference type="PRINTS" id="PR00463">
    <property type="entry name" value="EP450I"/>
</dbReference>
<evidence type="ECO:0000256" key="2">
    <source>
        <dbReference type="ARBA" id="ARBA00010617"/>
    </source>
</evidence>
<evidence type="ECO:0000256" key="9">
    <source>
        <dbReference type="SAM" id="Phobius"/>
    </source>
</evidence>
<keyword evidence="9" id="KW-0472">Membrane</keyword>
<dbReference type="PANTHER" id="PTHR24305:SF77">
    <property type="entry name" value="CYTOCHROME P450 MONOOXYGENASE"/>
    <property type="match status" value="1"/>
</dbReference>
<sequence length="433" mass="48741">MSLLSMGTSPSGLTAISILGFIGWYLLSAIYVWYRLRHIPGPPLAKFSYLWLARLSFSGKECENFRNIGRQYGRLVRVGPNDLTTDDPETIRYMCSSRSQYTKSGWYEGNRFNPYHATMFSMLDTVAHDKLKGKVTPGYTGRDTPGLEVYHPAWRSRVDLTGPITSHTALYLDVISKIALGKEFGCLDSDSDPYDFYGTLEQHLPQMGLTPAECDVETLLLFFAGSHTTAGAIVITLLYLFTALMAYQRLKEEIVAAVREKRVSIPITNTESKKLPYLQASVPFLSPHAVVYEGLRMRPATVGMLSKMVPPNGDTIQGKFIPGGTPIGMNLALALRSKSCFGEDADVFRPERFLEKDEKTRGEMQHNVDLTFGYGRWLCAGKYIAMMELNKTYFELFRAFDFQVMHPEKPMSSSSHVLFTDKNFHVRVTETAT</sequence>
<dbReference type="GO" id="GO:0016705">
    <property type="term" value="F:oxidoreductase activity, acting on paired donors, with incorporation or reduction of molecular oxygen"/>
    <property type="evidence" value="ECO:0007669"/>
    <property type="project" value="InterPro"/>
</dbReference>
<dbReference type="PRINTS" id="PR00385">
    <property type="entry name" value="P450"/>
</dbReference>
<evidence type="ECO:0000256" key="6">
    <source>
        <dbReference type="ARBA" id="ARBA00023004"/>
    </source>
</evidence>
<keyword evidence="11" id="KW-1185">Reference proteome</keyword>
<reference evidence="10" key="1">
    <citation type="submission" date="2023-10" db="EMBL/GenBank/DDBJ databases">
        <authorList>
            <person name="Hackl T."/>
        </authorList>
    </citation>
    <scope>NUCLEOTIDE SEQUENCE</scope>
</reference>
<evidence type="ECO:0000256" key="4">
    <source>
        <dbReference type="ARBA" id="ARBA00022723"/>
    </source>
</evidence>
<evidence type="ECO:0000256" key="3">
    <source>
        <dbReference type="ARBA" id="ARBA00022617"/>
    </source>
</evidence>
<dbReference type="Gene3D" id="1.10.630.10">
    <property type="entry name" value="Cytochrome P450"/>
    <property type="match status" value="2"/>
</dbReference>
<accession>A0AAI8W031</accession>
<dbReference type="Proteomes" id="UP001295740">
    <property type="component" value="Unassembled WGS sequence"/>
</dbReference>
<evidence type="ECO:0000256" key="8">
    <source>
        <dbReference type="PIRSR" id="PIRSR602401-1"/>
    </source>
</evidence>
<comment type="cofactor">
    <cofactor evidence="1 8">
        <name>heme</name>
        <dbReference type="ChEBI" id="CHEBI:30413"/>
    </cofactor>
</comment>
<organism evidence="10 11">
    <name type="scientific">Anthostomella pinea</name>
    <dbReference type="NCBI Taxonomy" id="933095"/>
    <lineage>
        <taxon>Eukaryota</taxon>
        <taxon>Fungi</taxon>
        <taxon>Dikarya</taxon>
        <taxon>Ascomycota</taxon>
        <taxon>Pezizomycotina</taxon>
        <taxon>Sordariomycetes</taxon>
        <taxon>Xylariomycetidae</taxon>
        <taxon>Xylariales</taxon>
        <taxon>Xylariaceae</taxon>
        <taxon>Anthostomella</taxon>
    </lineage>
</organism>
<protein>
    <submittedName>
        <fullName evidence="10">Uu.00g020790.m01.CDS01</fullName>
    </submittedName>
</protein>
<dbReference type="GO" id="GO:0005506">
    <property type="term" value="F:iron ion binding"/>
    <property type="evidence" value="ECO:0007669"/>
    <property type="project" value="InterPro"/>
</dbReference>
<dbReference type="AlphaFoldDB" id="A0AAI8W031"/>
<evidence type="ECO:0000256" key="7">
    <source>
        <dbReference type="ARBA" id="ARBA00023033"/>
    </source>
</evidence>
<dbReference type="PANTHER" id="PTHR24305">
    <property type="entry name" value="CYTOCHROME P450"/>
    <property type="match status" value="1"/>
</dbReference>
<feature type="transmembrane region" description="Helical" evidence="9">
    <location>
        <begin position="219"/>
        <end position="241"/>
    </location>
</feature>
<keyword evidence="9" id="KW-1133">Transmembrane helix</keyword>
<gene>
    <name evidence="10" type="ORF">KHLLAP_LOCUS14428</name>
</gene>
<dbReference type="GO" id="GO:0020037">
    <property type="term" value="F:heme binding"/>
    <property type="evidence" value="ECO:0007669"/>
    <property type="project" value="InterPro"/>
</dbReference>
<name>A0AAI8W031_9PEZI</name>
<keyword evidence="5" id="KW-0560">Oxidoreductase</keyword>
<dbReference type="InterPro" id="IPR001128">
    <property type="entry name" value="Cyt_P450"/>
</dbReference>
<dbReference type="InterPro" id="IPR036396">
    <property type="entry name" value="Cyt_P450_sf"/>
</dbReference>
<feature type="binding site" description="axial binding residue" evidence="8">
    <location>
        <position position="379"/>
    </location>
    <ligand>
        <name>heme</name>
        <dbReference type="ChEBI" id="CHEBI:30413"/>
    </ligand>
    <ligandPart>
        <name>Fe</name>
        <dbReference type="ChEBI" id="CHEBI:18248"/>
    </ligandPart>
</feature>
<keyword evidence="7" id="KW-0503">Monooxygenase</keyword>
<dbReference type="SUPFAM" id="SSF48264">
    <property type="entry name" value="Cytochrome P450"/>
    <property type="match status" value="1"/>
</dbReference>
<evidence type="ECO:0000313" key="11">
    <source>
        <dbReference type="Proteomes" id="UP001295740"/>
    </source>
</evidence>
<evidence type="ECO:0000313" key="10">
    <source>
        <dbReference type="EMBL" id="CAJ2513960.1"/>
    </source>
</evidence>
<dbReference type="InterPro" id="IPR002401">
    <property type="entry name" value="Cyt_P450_E_grp-I"/>
</dbReference>
<proteinExistence type="inferred from homology"/>
<feature type="transmembrane region" description="Helical" evidence="9">
    <location>
        <begin position="12"/>
        <end position="34"/>
    </location>
</feature>
<dbReference type="EMBL" id="CAUWAG010000020">
    <property type="protein sequence ID" value="CAJ2513960.1"/>
    <property type="molecule type" value="Genomic_DNA"/>
</dbReference>
<evidence type="ECO:0000256" key="5">
    <source>
        <dbReference type="ARBA" id="ARBA00023002"/>
    </source>
</evidence>
<comment type="caution">
    <text evidence="10">The sequence shown here is derived from an EMBL/GenBank/DDBJ whole genome shotgun (WGS) entry which is preliminary data.</text>
</comment>
<comment type="similarity">
    <text evidence="2">Belongs to the cytochrome P450 family.</text>
</comment>
<evidence type="ECO:0000256" key="1">
    <source>
        <dbReference type="ARBA" id="ARBA00001971"/>
    </source>
</evidence>
<keyword evidence="6 8" id="KW-0408">Iron</keyword>
<keyword evidence="4 8" id="KW-0479">Metal-binding</keyword>
<keyword evidence="9" id="KW-0812">Transmembrane</keyword>